<dbReference type="Pfam" id="PF17900">
    <property type="entry name" value="Peptidase_M1_N"/>
    <property type="match status" value="1"/>
</dbReference>
<keyword evidence="18" id="KW-1185">Reference proteome</keyword>
<evidence type="ECO:0000259" key="15">
    <source>
        <dbReference type="Pfam" id="PF11838"/>
    </source>
</evidence>
<evidence type="ECO:0000259" key="16">
    <source>
        <dbReference type="Pfam" id="PF17900"/>
    </source>
</evidence>
<dbReference type="InterPro" id="IPR001930">
    <property type="entry name" value="Peptidase_M1"/>
</dbReference>
<dbReference type="PRINTS" id="PR00756">
    <property type="entry name" value="ALADIPTASE"/>
</dbReference>
<evidence type="ECO:0000256" key="9">
    <source>
        <dbReference type="ARBA" id="ARBA00022801"/>
    </source>
</evidence>
<dbReference type="InterPro" id="IPR027268">
    <property type="entry name" value="Peptidase_M4/M1_CTD_sf"/>
</dbReference>
<keyword evidence="6 17" id="KW-0031">Aminopeptidase</keyword>
<dbReference type="GO" id="GO:0016285">
    <property type="term" value="F:alanyl aminopeptidase activity"/>
    <property type="evidence" value="ECO:0007669"/>
    <property type="project" value="UniProtKB-EC"/>
</dbReference>
<dbReference type="GO" id="GO:0006508">
    <property type="term" value="P:proteolysis"/>
    <property type="evidence" value="ECO:0007669"/>
    <property type="project" value="UniProtKB-KW"/>
</dbReference>
<dbReference type="GO" id="GO:0016020">
    <property type="term" value="C:membrane"/>
    <property type="evidence" value="ECO:0007669"/>
    <property type="project" value="TreeGrafter"/>
</dbReference>
<keyword evidence="10" id="KW-0862">Zinc</keyword>
<dbReference type="InterPro" id="IPR050344">
    <property type="entry name" value="Peptidase_M1_aminopeptidases"/>
</dbReference>
<keyword evidence="7" id="KW-0645">Protease</keyword>
<evidence type="ECO:0000256" key="13">
    <source>
        <dbReference type="ARBA" id="ARBA00031533"/>
    </source>
</evidence>
<dbReference type="Proteomes" id="UP000307000">
    <property type="component" value="Chromosome"/>
</dbReference>
<dbReference type="EMBL" id="CP034412">
    <property type="protein sequence ID" value="QCY47118.1"/>
    <property type="molecule type" value="Genomic_DNA"/>
</dbReference>
<evidence type="ECO:0000256" key="1">
    <source>
        <dbReference type="ARBA" id="ARBA00000098"/>
    </source>
</evidence>
<accession>A0A5B7WSR5</accession>
<dbReference type="AlphaFoldDB" id="A0A5B7WSR5"/>
<dbReference type="InterPro" id="IPR014782">
    <property type="entry name" value="Peptidase_M1_dom"/>
</dbReference>
<dbReference type="CDD" id="cd09602">
    <property type="entry name" value="M1_APN"/>
    <property type="match status" value="1"/>
</dbReference>
<dbReference type="NCBIfam" id="TIGR02412">
    <property type="entry name" value="pepN_strep_liv"/>
    <property type="match status" value="1"/>
</dbReference>
<dbReference type="InterPro" id="IPR012778">
    <property type="entry name" value="Pept_M1_aminopeptidase"/>
</dbReference>
<organism evidence="17 18">
    <name type="scientific">Glutamicibacter creatinolyticus</name>
    <dbReference type="NCBI Taxonomy" id="162496"/>
    <lineage>
        <taxon>Bacteria</taxon>
        <taxon>Bacillati</taxon>
        <taxon>Actinomycetota</taxon>
        <taxon>Actinomycetes</taxon>
        <taxon>Micrococcales</taxon>
        <taxon>Micrococcaceae</taxon>
        <taxon>Glutamicibacter</taxon>
    </lineage>
</organism>
<sequence length="882" mass="98412">MVDTLERYAPNENLTRDEAAWRAQNIIWHSADVELDVSNATDPNQGSYRSVTTLRFTSKHPQTFIDFIHDTVEEINVNGTMIAVDDAVLDARIYLQDLDIQAVNTVVITGRALYSRSGEGMHRFVDPQDGQTYLYTQFEPADARRVFACFEQPDLKTSYRFIVRGPEDWHLASNQPAESQNLHEDGTKTVTFAPTPPISSYITTVLAGPYHVVRDEHTVMLSSGEPLRIELAASCRASLAEDFDAEEILKVTKQGLTYFHELFDYPYPWGKYDSAFVPEYNLGAMENPGLVTFTERYVFTSHATEAQHEQRANTIMHEMAHMWFGDLVTMKWWDDLWLKESFADYIGTLANDQATDFATAWTTFAARRKAWAYVADQMPTTHPIVADITDLQAADQNFDGITYAKGASVLKQLAAFVGDEAFRDAARAYFVKHEYANTSLDDFLAALEQASGRNMGDWADAWLRTSGVPHLGVELELDAENVVRSAALIQRGTDPVSGEPILRPHVLTVGSYELEEGRLVRQDSQRVELNGERVELGFLVGRPAPAVLLPNDGDETYAIIEFDERSQQNLLQHLGGLNASLPRATCWASLWDAVRGARLAAQDYVAALLQHAATVEDAGVFAVLMDQLLTSVNRYLAPHLREEARQKAARALTGWLTQLEAGSDNQTTTARTLARLARAGVAEDVVDAFLASEPNQYGVKVDEQLQWLSWQALAAARGLDESDGVRMRAALDANPTSVAQNAVRTALAARPVSEVKEQAFAEVLQARDQDGELSNDALSATAEGFTIGSRELLAGFEERYWPQISEVFDSMSMEFSTRVIRGLFPRSQELSDEPDDNPALKAVTEWLEKNTEAPRALRRILLEERAELQRSLDAQKLSRESK</sequence>
<feature type="domain" description="Aminopeptidase N-like N-terminal" evidence="16">
    <location>
        <begin position="120"/>
        <end position="202"/>
    </location>
</feature>
<dbReference type="InterPro" id="IPR042097">
    <property type="entry name" value="Aminopeptidase_N-like_N_sf"/>
</dbReference>
<keyword evidence="8" id="KW-0479">Metal-binding</keyword>
<dbReference type="GO" id="GO:0005737">
    <property type="term" value="C:cytoplasm"/>
    <property type="evidence" value="ECO:0007669"/>
    <property type="project" value="TreeGrafter"/>
</dbReference>
<dbReference type="GO" id="GO:0042277">
    <property type="term" value="F:peptide binding"/>
    <property type="evidence" value="ECO:0007669"/>
    <property type="project" value="TreeGrafter"/>
</dbReference>
<dbReference type="GO" id="GO:0005615">
    <property type="term" value="C:extracellular space"/>
    <property type="evidence" value="ECO:0007669"/>
    <property type="project" value="TreeGrafter"/>
</dbReference>
<dbReference type="SUPFAM" id="SSF55486">
    <property type="entry name" value="Metalloproteases ('zincins'), catalytic domain"/>
    <property type="match status" value="1"/>
</dbReference>
<evidence type="ECO:0000256" key="10">
    <source>
        <dbReference type="ARBA" id="ARBA00022833"/>
    </source>
</evidence>
<evidence type="ECO:0000256" key="11">
    <source>
        <dbReference type="ARBA" id="ARBA00023049"/>
    </source>
</evidence>
<evidence type="ECO:0000256" key="3">
    <source>
        <dbReference type="ARBA" id="ARBA00010136"/>
    </source>
</evidence>
<evidence type="ECO:0000256" key="7">
    <source>
        <dbReference type="ARBA" id="ARBA00022670"/>
    </source>
</evidence>
<dbReference type="PANTHER" id="PTHR11533:SF174">
    <property type="entry name" value="PUROMYCIN-SENSITIVE AMINOPEPTIDASE-RELATED"/>
    <property type="match status" value="1"/>
</dbReference>
<dbReference type="EC" id="3.4.11.2" evidence="4"/>
<dbReference type="GO" id="GO:0008270">
    <property type="term" value="F:zinc ion binding"/>
    <property type="evidence" value="ECO:0007669"/>
    <property type="project" value="InterPro"/>
</dbReference>
<dbReference type="Pfam" id="PF11838">
    <property type="entry name" value="ERAP1_C"/>
    <property type="match status" value="1"/>
</dbReference>
<comment type="catalytic activity">
    <reaction evidence="1">
        <text>Release of an N-terminal amino acid, Xaa-|-Yaa- from a peptide, amide or arylamide. Xaa is preferably Ala, but may be most amino acids including Pro (slow action). When a terminal hydrophobic residue is followed by a prolyl residue, the two may be released as an intact Xaa-Pro dipeptide.</text>
        <dbReference type="EC" id="3.4.11.2"/>
    </reaction>
</comment>
<keyword evidence="9" id="KW-0378">Hydrolase</keyword>
<evidence type="ECO:0000256" key="8">
    <source>
        <dbReference type="ARBA" id="ARBA00022723"/>
    </source>
</evidence>
<dbReference type="SUPFAM" id="SSF63737">
    <property type="entry name" value="Leukotriene A4 hydrolase N-terminal domain"/>
    <property type="match status" value="1"/>
</dbReference>
<gene>
    <name evidence="17" type="ORF">GcLGCM259_1386</name>
</gene>
<dbReference type="GO" id="GO:0070006">
    <property type="term" value="F:metalloaminopeptidase activity"/>
    <property type="evidence" value="ECO:0007669"/>
    <property type="project" value="TreeGrafter"/>
</dbReference>
<evidence type="ECO:0000313" key="18">
    <source>
        <dbReference type="Proteomes" id="UP000307000"/>
    </source>
</evidence>
<evidence type="ECO:0000256" key="2">
    <source>
        <dbReference type="ARBA" id="ARBA00001947"/>
    </source>
</evidence>
<protein>
    <recommendedName>
        <fullName evidence="5">Aminopeptidase N</fullName>
        <ecNumber evidence="4">3.4.11.2</ecNumber>
    </recommendedName>
    <alternativeName>
        <fullName evidence="12">Alanine aminopeptidase</fullName>
    </alternativeName>
    <alternativeName>
        <fullName evidence="13">Lysyl aminopeptidase</fullName>
    </alternativeName>
</protein>
<dbReference type="FunFam" id="2.60.40.1730:FF:000010">
    <property type="entry name" value="Putative aminopeptidase N"/>
    <property type="match status" value="1"/>
</dbReference>
<evidence type="ECO:0000256" key="5">
    <source>
        <dbReference type="ARBA" id="ARBA00015611"/>
    </source>
</evidence>
<comment type="cofactor">
    <cofactor evidence="2">
        <name>Zn(2+)</name>
        <dbReference type="ChEBI" id="CHEBI:29105"/>
    </cofactor>
</comment>
<evidence type="ECO:0000259" key="14">
    <source>
        <dbReference type="Pfam" id="PF01433"/>
    </source>
</evidence>
<reference evidence="17 18" key="1">
    <citation type="submission" date="2018-12" db="EMBL/GenBank/DDBJ databases">
        <title>Complete Genome Sequence of Glutamicibacter creatinolyticus strain LGCM259,isolated from an abscess of a 12-year-old mare in Italy.</title>
        <authorList>
            <person name="Santos R.G."/>
            <person name="Silva A.L."/>
            <person name="Seyffert N."/>
            <person name="Castro T.L.P."/>
            <person name="Attili A.R."/>
            <person name="Rifici C."/>
            <person name="Mazzullo G."/>
            <person name="Brenig B."/>
            <person name="Venanzi F."/>
            <person name="Azevedo V."/>
        </authorList>
    </citation>
    <scope>NUCLEOTIDE SEQUENCE [LARGE SCALE GENOMIC DNA]</scope>
    <source>
        <strain evidence="17 18">LGCM 259</strain>
    </source>
</reference>
<feature type="domain" description="ERAP1-like C-terminal" evidence="15">
    <location>
        <begin position="548"/>
        <end position="869"/>
    </location>
</feature>
<keyword evidence="11" id="KW-0482">Metalloprotease</keyword>
<dbReference type="Pfam" id="PF01433">
    <property type="entry name" value="Peptidase_M1"/>
    <property type="match status" value="1"/>
</dbReference>
<evidence type="ECO:0000256" key="6">
    <source>
        <dbReference type="ARBA" id="ARBA00022438"/>
    </source>
</evidence>
<feature type="domain" description="Peptidase M1 membrane alanine aminopeptidase" evidence="14">
    <location>
        <begin position="249"/>
        <end position="462"/>
    </location>
</feature>
<dbReference type="InterPro" id="IPR024571">
    <property type="entry name" value="ERAP1-like_C_dom"/>
</dbReference>
<evidence type="ECO:0000256" key="4">
    <source>
        <dbReference type="ARBA" id="ARBA00012564"/>
    </source>
</evidence>
<name>A0A5B7WSR5_9MICC</name>
<dbReference type="Gene3D" id="2.60.40.1730">
    <property type="entry name" value="tricorn interacting facor f3 domain"/>
    <property type="match status" value="1"/>
</dbReference>
<dbReference type="PANTHER" id="PTHR11533">
    <property type="entry name" value="PROTEASE M1 ZINC METALLOPROTEASE"/>
    <property type="match status" value="1"/>
</dbReference>
<evidence type="ECO:0000256" key="12">
    <source>
        <dbReference type="ARBA" id="ARBA00029811"/>
    </source>
</evidence>
<dbReference type="GO" id="GO:0043171">
    <property type="term" value="P:peptide catabolic process"/>
    <property type="evidence" value="ECO:0007669"/>
    <property type="project" value="TreeGrafter"/>
</dbReference>
<dbReference type="FunFam" id="1.10.390.10:FF:000004">
    <property type="entry name" value="Aminopeptidase N"/>
    <property type="match status" value="1"/>
</dbReference>
<proteinExistence type="inferred from homology"/>
<dbReference type="KEGG" id="gcr:GcLGCM259_1386"/>
<dbReference type="InterPro" id="IPR045357">
    <property type="entry name" value="Aminopeptidase_N-like_N"/>
</dbReference>
<evidence type="ECO:0000313" key="17">
    <source>
        <dbReference type="EMBL" id="QCY47118.1"/>
    </source>
</evidence>
<dbReference type="Gene3D" id="1.10.390.10">
    <property type="entry name" value="Neutral Protease Domain 2"/>
    <property type="match status" value="1"/>
</dbReference>
<comment type="similarity">
    <text evidence="3">Belongs to the peptidase M1 family.</text>
</comment>